<evidence type="ECO:0000256" key="1">
    <source>
        <dbReference type="ARBA" id="ARBA00023224"/>
    </source>
</evidence>
<dbReference type="Gene3D" id="6.10.340.10">
    <property type="match status" value="1"/>
</dbReference>
<dbReference type="Pfam" id="PF00015">
    <property type="entry name" value="MCPsignal"/>
    <property type="match status" value="1"/>
</dbReference>
<dbReference type="PANTHER" id="PTHR32089:SF120">
    <property type="entry name" value="METHYL-ACCEPTING CHEMOTAXIS PROTEIN TLPQ"/>
    <property type="match status" value="1"/>
</dbReference>
<dbReference type="SUPFAM" id="SSF58104">
    <property type="entry name" value="Methyl-accepting chemotaxis protein (MCP) signaling domain"/>
    <property type="match status" value="1"/>
</dbReference>
<dbReference type="SMART" id="SM00304">
    <property type="entry name" value="HAMP"/>
    <property type="match status" value="2"/>
</dbReference>
<protein>
    <submittedName>
        <fullName evidence="7">HAMP domain-containing protein</fullName>
    </submittedName>
</protein>
<dbReference type="AlphaFoldDB" id="A0A6L6PL07"/>
<dbReference type="CDD" id="cd19410">
    <property type="entry name" value="HK9-like_sensor"/>
    <property type="match status" value="1"/>
</dbReference>
<keyword evidence="8" id="KW-1185">Reference proteome</keyword>
<feature type="transmembrane region" description="Helical" evidence="4">
    <location>
        <begin position="12"/>
        <end position="30"/>
    </location>
</feature>
<keyword evidence="4" id="KW-0812">Transmembrane</keyword>
<dbReference type="OrthoDB" id="2489132at2"/>
<comment type="caution">
    <text evidence="7">The sequence shown here is derived from an EMBL/GenBank/DDBJ whole genome shotgun (WGS) entry which is preliminary data.</text>
</comment>
<feature type="domain" description="Methyl-accepting transducer" evidence="5">
    <location>
        <begin position="329"/>
        <end position="565"/>
    </location>
</feature>
<sequence>MLKDLSIKKKLAGGFGAIVAIIVVLLASAYSNFSSLSTASKWDQHTLRVLLEANQIEIALLQIQSSIRGYLLTGDEGIARPIAEGETAALHHLEEITRLTADNPSQQARLKRLAPMINQWLNTVVHQQMEQRRAQTRSGAAISSAALSEVQAGSSMMGEIRKLIEDAMAEEDRLLAARIQTSSALTQSMQVVLALGGAICVVLALTIGGLLSTALAAPLVRLSAVVDRIARGEQDARVEVSSRDELGQVSGAFNQMAQAIQDSQEKEQAATNLLKSKVDSLLGVVSKAAAGDLTGKIEVRGEDAIGRLADGLDRMFDNLRTLLNDVQKAGIQVTTSATEIAASAKQQEATGVEQAQTSVEILATTKEISANISHLVKTMEEATSVADYTTHATADAQGNLKRMDGTMQTMVSATDSINAKLAALSEKASNINSVLITITKVADQTNILSLNAAIEAEKAGEAGRGFSVVATEIRRLADQTSVSTWDIEQMLKEMQSAVSASVMGMDKFSEEIRRSVGEVRAVTNQLSGVMDQVQKLAPQFDQVLQGMQSQAVGAAQINETMMQLNDATQQTVESLKSTSEAVHQLQYAAGGLQSSVATFSVAA</sequence>
<accession>A0A6L6PL07</accession>
<feature type="domain" description="HAMP" evidence="6">
    <location>
        <begin position="272"/>
        <end position="324"/>
    </location>
</feature>
<dbReference type="SMART" id="SM00283">
    <property type="entry name" value="MA"/>
    <property type="match status" value="1"/>
</dbReference>
<name>A0A6L6PL07_9BURK</name>
<dbReference type="InterPro" id="IPR007891">
    <property type="entry name" value="CHASE3"/>
</dbReference>
<evidence type="ECO:0000256" key="3">
    <source>
        <dbReference type="PROSITE-ProRule" id="PRU00284"/>
    </source>
</evidence>
<dbReference type="InterPro" id="IPR004089">
    <property type="entry name" value="MCPsignal_dom"/>
</dbReference>
<dbReference type="PROSITE" id="PS50111">
    <property type="entry name" value="CHEMOTAXIS_TRANSDUC_2"/>
    <property type="match status" value="1"/>
</dbReference>
<organism evidence="7 8">
    <name type="scientific">Duganella radicis</name>
    <dbReference type="NCBI Taxonomy" id="551988"/>
    <lineage>
        <taxon>Bacteria</taxon>
        <taxon>Pseudomonadati</taxon>
        <taxon>Pseudomonadota</taxon>
        <taxon>Betaproteobacteria</taxon>
        <taxon>Burkholderiales</taxon>
        <taxon>Oxalobacteraceae</taxon>
        <taxon>Telluria group</taxon>
        <taxon>Duganella</taxon>
    </lineage>
</organism>
<dbReference type="GO" id="GO:0007165">
    <property type="term" value="P:signal transduction"/>
    <property type="evidence" value="ECO:0007669"/>
    <property type="project" value="UniProtKB-KW"/>
</dbReference>
<dbReference type="Gene3D" id="1.10.287.950">
    <property type="entry name" value="Methyl-accepting chemotaxis protein"/>
    <property type="match status" value="1"/>
</dbReference>
<gene>
    <name evidence="7" type="ORF">GM676_16970</name>
</gene>
<dbReference type="Pfam" id="PF05227">
    <property type="entry name" value="CHASE3"/>
    <property type="match status" value="1"/>
</dbReference>
<evidence type="ECO:0000259" key="6">
    <source>
        <dbReference type="PROSITE" id="PS50885"/>
    </source>
</evidence>
<dbReference type="EMBL" id="WNKY01000018">
    <property type="protein sequence ID" value="MTV39267.1"/>
    <property type="molecule type" value="Genomic_DNA"/>
</dbReference>
<reference evidence="7 8" key="1">
    <citation type="submission" date="2019-11" db="EMBL/GenBank/DDBJ databases">
        <title>Type strains purchased from KCTC, JCM and DSMZ.</title>
        <authorList>
            <person name="Lu H."/>
        </authorList>
    </citation>
    <scope>NUCLEOTIDE SEQUENCE [LARGE SCALE GENOMIC DNA]</scope>
    <source>
        <strain evidence="7 8">KCTC 22382</strain>
    </source>
</reference>
<comment type="similarity">
    <text evidence="2">Belongs to the methyl-accepting chemotaxis (MCP) protein family.</text>
</comment>
<dbReference type="PANTHER" id="PTHR32089">
    <property type="entry name" value="METHYL-ACCEPTING CHEMOTAXIS PROTEIN MCPB"/>
    <property type="match status" value="1"/>
</dbReference>
<dbReference type="RefSeq" id="WP_155464913.1">
    <property type="nucleotide sequence ID" value="NZ_WNKY01000018.1"/>
</dbReference>
<evidence type="ECO:0000259" key="5">
    <source>
        <dbReference type="PROSITE" id="PS50111"/>
    </source>
</evidence>
<evidence type="ECO:0000313" key="8">
    <source>
        <dbReference type="Proteomes" id="UP000475582"/>
    </source>
</evidence>
<dbReference type="CDD" id="cd06225">
    <property type="entry name" value="HAMP"/>
    <property type="match status" value="2"/>
</dbReference>
<feature type="transmembrane region" description="Helical" evidence="4">
    <location>
        <begin position="191"/>
        <end position="220"/>
    </location>
</feature>
<evidence type="ECO:0000313" key="7">
    <source>
        <dbReference type="EMBL" id="MTV39267.1"/>
    </source>
</evidence>
<dbReference type="GO" id="GO:0016020">
    <property type="term" value="C:membrane"/>
    <property type="evidence" value="ECO:0007669"/>
    <property type="project" value="InterPro"/>
</dbReference>
<dbReference type="InterPro" id="IPR003660">
    <property type="entry name" value="HAMP_dom"/>
</dbReference>
<feature type="domain" description="HAMP" evidence="6">
    <location>
        <begin position="213"/>
        <end position="265"/>
    </location>
</feature>
<dbReference type="PROSITE" id="PS50885">
    <property type="entry name" value="HAMP"/>
    <property type="match status" value="2"/>
</dbReference>
<dbReference type="Proteomes" id="UP000475582">
    <property type="component" value="Unassembled WGS sequence"/>
</dbReference>
<dbReference type="Pfam" id="PF00672">
    <property type="entry name" value="HAMP"/>
    <property type="match status" value="2"/>
</dbReference>
<dbReference type="SUPFAM" id="SSF158472">
    <property type="entry name" value="HAMP domain-like"/>
    <property type="match status" value="1"/>
</dbReference>
<proteinExistence type="inferred from homology"/>
<evidence type="ECO:0000256" key="4">
    <source>
        <dbReference type="SAM" id="Phobius"/>
    </source>
</evidence>
<keyword evidence="4" id="KW-1133">Transmembrane helix</keyword>
<evidence type="ECO:0000256" key="2">
    <source>
        <dbReference type="ARBA" id="ARBA00029447"/>
    </source>
</evidence>
<keyword evidence="1 3" id="KW-0807">Transducer</keyword>
<keyword evidence="4" id="KW-0472">Membrane</keyword>